<evidence type="ECO:0000313" key="1">
    <source>
        <dbReference type="EMBL" id="MBY24184.1"/>
    </source>
</evidence>
<proteinExistence type="predicted"/>
<name>A0A2S2P486_SCHGA</name>
<reference evidence="1" key="1">
    <citation type="submission" date="2018-04" db="EMBL/GenBank/DDBJ databases">
        <title>Transcriptome of Schizaphis graminum biotype I.</title>
        <authorList>
            <person name="Scully E.D."/>
            <person name="Geib S.M."/>
            <person name="Palmer N.A."/>
            <person name="Koch K."/>
            <person name="Bradshaw J."/>
            <person name="Heng-Moss T."/>
            <person name="Sarath G."/>
        </authorList>
    </citation>
    <scope>NUCLEOTIDE SEQUENCE</scope>
</reference>
<protein>
    <submittedName>
        <fullName evidence="1">Uncharacterized protein</fullName>
    </submittedName>
</protein>
<dbReference type="EMBL" id="GGMR01011565">
    <property type="protein sequence ID" value="MBY24184.1"/>
    <property type="molecule type" value="Transcribed_RNA"/>
</dbReference>
<dbReference type="AlphaFoldDB" id="A0A2S2P486"/>
<organism evidence="1">
    <name type="scientific">Schizaphis graminum</name>
    <name type="common">Green bug aphid</name>
    <dbReference type="NCBI Taxonomy" id="13262"/>
    <lineage>
        <taxon>Eukaryota</taxon>
        <taxon>Metazoa</taxon>
        <taxon>Ecdysozoa</taxon>
        <taxon>Arthropoda</taxon>
        <taxon>Hexapoda</taxon>
        <taxon>Insecta</taxon>
        <taxon>Pterygota</taxon>
        <taxon>Neoptera</taxon>
        <taxon>Paraneoptera</taxon>
        <taxon>Hemiptera</taxon>
        <taxon>Sternorrhyncha</taxon>
        <taxon>Aphidomorpha</taxon>
        <taxon>Aphidoidea</taxon>
        <taxon>Aphididae</taxon>
        <taxon>Aphidini</taxon>
        <taxon>Schizaphis</taxon>
    </lineage>
</organism>
<sequence length="146" mass="17366">MLHLKVISTELGIGMCTIYQTILEYKRTKTITSPNKTTIFKCVEEKIDDFDKYNAIRRKVHQFWFRREIPTLDKILCAINEDVDWPNFSRTTLHKLLKCMDFEFIKRGRNSAMSEMKLLFGAEIIYWIFGDIVRRVGQYTTWTKLG</sequence>
<gene>
    <name evidence="1" type="ORF">g.79257</name>
</gene>
<accession>A0A2S2P486</accession>